<dbReference type="EMBL" id="BSUK01000001">
    <property type="protein sequence ID" value="GMA24614.1"/>
    <property type="molecule type" value="Genomic_DNA"/>
</dbReference>
<comment type="caution">
    <text evidence="1">The sequence shown here is derived from an EMBL/GenBank/DDBJ whole genome shotgun (WGS) entry which is preliminary data.</text>
</comment>
<dbReference type="PANTHER" id="PTHR43434:SF1">
    <property type="entry name" value="PHOSPHOGLYCOLATE PHOSPHATASE"/>
    <property type="match status" value="1"/>
</dbReference>
<sequence>MNRPAVLLLDFDGTVCVGDGPVRAYADAVVTAVLDAATTDAATNDAHSAAGQSFSDDLRQGLEAYLDSAAVAAVSDVSGEEPPVDGYAAVAALAARHATPAQLDAAYTASREALAMSGLEVAAPDGLVALLDELGPHVERVLVTNAPARGVHETLARLGLADVLDDVVTEAAKPAGWDRILPAYLAGRPTEAVLAVGDVWRNDVEPPLAAGCATALIDRFGHRPGPAHAAARTFEELYPAIREWAADPAGFVARHAPVVHELTAA</sequence>
<proteinExistence type="predicted"/>
<keyword evidence="2" id="KW-1185">Reference proteome</keyword>
<organism evidence="1 2">
    <name type="scientific">Luteimicrobium album</name>
    <dbReference type="NCBI Taxonomy" id="1054550"/>
    <lineage>
        <taxon>Bacteria</taxon>
        <taxon>Bacillati</taxon>
        <taxon>Actinomycetota</taxon>
        <taxon>Actinomycetes</taxon>
        <taxon>Micrococcales</taxon>
        <taxon>Luteimicrobium</taxon>
    </lineage>
</organism>
<evidence type="ECO:0008006" key="3">
    <source>
        <dbReference type="Google" id="ProtNLM"/>
    </source>
</evidence>
<dbReference type="SUPFAM" id="SSF56784">
    <property type="entry name" value="HAD-like"/>
    <property type="match status" value="1"/>
</dbReference>
<reference evidence="2" key="1">
    <citation type="journal article" date="2019" name="Int. J. Syst. Evol. Microbiol.">
        <title>The Global Catalogue of Microorganisms (GCM) 10K type strain sequencing project: providing services to taxonomists for standard genome sequencing and annotation.</title>
        <authorList>
            <consortium name="The Broad Institute Genomics Platform"/>
            <consortium name="The Broad Institute Genome Sequencing Center for Infectious Disease"/>
            <person name="Wu L."/>
            <person name="Ma J."/>
        </authorList>
    </citation>
    <scope>NUCLEOTIDE SEQUENCE [LARGE SCALE GENOMIC DNA]</scope>
    <source>
        <strain evidence="2">NBRC 106348</strain>
    </source>
</reference>
<dbReference type="InterPro" id="IPR023214">
    <property type="entry name" value="HAD_sf"/>
</dbReference>
<dbReference type="PANTHER" id="PTHR43434">
    <property type="entry name" value="PHOSPHOGLYCOLATE PHOSPHATASE"/>
    <property type="match status" value="1"/>
</dbReference>
<dbReference type="InterPro" id="IPR050155">
    <property type="entry name" value="HAD-like_hydrolase_sf"/>
</dbReference>
<dbReference type="Gene3D" id="3.40.50.1000">
    <property type="entry name" value="HAD superfamily/HAD-like"/>
    <property type="match status" value="1"/>
</dbReference>
<dbReference type="InterPro" id="IPR036412">
    <property type="entry name" value="HAD-like_sf"/>
</dbReference>
<evidence type="ECO:0000313" key="1">
    <source>
        <dbReference type="EMBL" id="GMA24614.1"/>
    </source>
</evidence>
<name>A0ABQ6I3R8_9MICO</name>
<accession>A0ABQ6I3R8</accession>
<gene>
    <name evidence="1" type="ORF">GCM10025864_23730</name>
</gene>
<evidence type="ECO:0000313" key="2">
    <source>
        <dbReference type="Proteomes" id="UP001157091"/>
    </source>
</evidence>
<dbReference type="Proteomes" id="UP001157091">
    <property type="component" value="Unassembled WGS sequence"/>
</dbReference>
<dbReference type="RefSeq" id="WP_284293370.1">
    <property type="nucleotide sequence ID" value="NZ_BSUK01000001.1"/>
</dbReference>
<protein>
    <recommendedName>
        <fullName evidence="3">FMN phosphatase YigB (HAD superfamily)</fullName>
    </recommendedName>
</protein>